<proteinExistence type="predicted"/>
<sequence length="83" mass="9263">MGLVPSKYYGVFGERDFEGFTVLTLKACGLILAISAVKGFKTYVDSVLYITWRQILGRSLHGLYFSGINYYSLNVLNSSIDNP</sequence>
<name>A0AAN8X151_HALRR</name>
<dbReference type="Pfam" id="PF06472">
    <property type="entry name" value="ABC_membrane_2"/>
    <property type="match status" value="1"/>
</dbReference>
<dbReference type="Proteomes" id="UP001381693">
    <property type="component" value="Unassembled WGS sequence"/>
</dbReference>
<feature type="non-terminal residue" evidence="6">
    <location>
        <position position="83"/>
    </location>
</feature>
<dbReference type="EMBL" id="JAXCGZ010009882">
    <property type="protein sequence ID" value="KAK7076066.1"/>
    <property type="molecule type" value="Genomic_DNA"/>
</dbReference>
<keyword evidence="3" id="KW-1133">Transmembrane helix</keyword>
<dbReference type="GO" id="GO:0005324">
    <property type="term" value="F:long-chain fatty acid transmembrane transporter activity"/>
    <property type="evidence" value="ECO:0007669"/>
    <property type="project" value="TreeGrafter"/>
</dbReference>
<dbReference type="InterPro" id="IPR011527">
    <property type="entry name" value="ABC1_TM_dom"/>
</dbReference>
<dbReference type="GO" id="GO:0015910">
    <property type="term" value="P:long-chain fatty acid import into peroxisome"/>
    <property type="evidence" value="ECO:0007669"/>
    <property type="project" value="TreeGrafter"/>
</dbReference>
<keyword evidence="7" id="KW-1185">Reference proteome</keyword>
<evidence type="ECO:0000256" key="3">
    <source>
        <dbReference type="ARBA" id="ARBA00022989"/>
    </source>
</evidence>
<accession>A0AAN8X151</accession>
<evidence type="ECO:0000256" key="2">
    <source>
        <dbReference type="ARBA" id="ARBA00022692"/>
    </source>
</evidence>
<gene>
    <name evidence="6" type="primary">ABCD4_1</name>
    <name evidence="6" type="ORF">SK128_000056</name>
</gene>
<keyword evidence="4" id="KW-0472">Membrane</keyword>
<evidence type="ECO:0000256" key="1">
    <source>
        <dbReference type="ARBA" id="ARBA00022448"/>
    </source>
</evidence>
<keyword evidence="1" id="KW-0813">Transport</keyword>
<dbReference type="GO" id="GO:0042760">
    <property type="term" value="P:very long-chain fatty acid catabolic process"/>
    <property type="evidence" value="ECO:0007669"/>
    <property type="project" value="TreeGrafter"/>
</dbReference>
<dbReference type="PANTHER" id="PTHR11384:SF59">
    <property type="entry name" value="LYSOSOMAL COBALAMIN TRANSPORTER ABCD4"/>
    <property type="match status" value="1"/>
</dbReference>
<protein>
    <submittedName>
        <fullName evidence="6">ATP-binding cassette sub- D member 4</fullName>
    </submittedName>
</protein>
<organism evidence="6 7">
    <name type="scientific">Halocaridina rubra</name>
    <name type="common">Hawaiian red shrimp</name>
    <dbReference type="NCBI Taxonomy" id="373956"/>
    <lineage>
        <taxon>Eukaryota</taxon>
        <taxon>Metazoa</taxon>
        <taxon>Ecdysozoa</taxon>
        <taxon>Arthropoda</taxon>
        <taxon>Crustacea</taxon>
        <taxon>Multicrustacea</taxon>
        <taxon>Malacostraca</taxon>
        <taxon>Eumalacostraca</taxon>
        <taxon>Eucarida</taxon>
        <taxon>Decapoda</taxon>
        <taxon>Pleocyemata</taxon>
        <taxon>Caridea</taxon>
        <taxon>Atyoidea</taxon>
        <taxon>Atyidae</taxon>
        <taxon>Halocaridina</taxon>
    </lineage>
</organism>
<evidence type="ECO:0000313" key="7">
    <source>
        <dbReference type="Proteomes" id="UP001381693"/>
    </source>
</evidence>
<evidence type="ECO:0000259" key="5">
    <source>
        <dbReference type="Pfam" id="PF06472"/>
    </source>
</evidence>
<feature type="domain" description="ABC transmembrane type-1" evidence="5">
    <location>
        <begin position="4"/>
        <end position="83"/>
    </location>
</feature>
<dbReference type="InterPro" id="IPR050835">
    <property type="entry name" value="ABC_transporter_sub-D"/>
</dbReference>
<evidence type="ECO:0000313" key="6">
    <source>
        <dbReference type="EMBL" id="KAK7076066.1"/>
    </source>
</evidence>
<dbReference type="GO" id="GO:0005524">
    <property type="term" value="F:ATP binding"/>
    <property type="evidence" value="ECO:0007669"/>
    <property type="project" value="UniProtKB-KW"/>
</dbReference>
<dbReference type="GO" id="GO:0005778">
    <property type="term" value="C:peroxisomal membrane"/>
    <property type="evidence" value="ECO:0007669"/>
    <property type="project" value="TreeGrafter"/>
</dbReference>
<dbReference type="GO" id="GO:0006635">
    <property type="term" value="P:fatty acid beta-oxidation"/>
    <property type="evidence" value="ECO:0007669"/>
    <property type="project" value="TreeGrafter"/>
</dbReference>
<keyword evidence="6" id="KW-0547">Nucleotide-binding</keyword>
<keyword evidence="2" id="KW-0812">Transmembrane</keyword>
<dbReference type="GO" id="GO:0140359">
    <property type="term" value="F:ABC-type transporter activity"/>
    <property type="evidence" value="ECO:0007669"/>
    <property type="project" value="InterPro"/>
</dbReference>
<dbReference type="PANTHER" id="PTHR11384">
    <property type="entry name" value="ATP-BINDING CASSETTE, SUB-FAMILY D MEMBER"/>
    <property type="match status" value="1"/>
</dbReference>
<reference evidence="6 7" key="1">
    <citation type="submission" date="2023-11" db="EMBL/GenBank/DDBJ databases">
        <title>Halocaridina rubra genome assembly.</title>
        <authorList>
            <person name="Smith C."/>
        </authorList>
    </citation>
    <scope>NUCLEOTIDE SEQUENCE [LARGE SCALE GENOMIC DNA]</scope>
    <source>
        <strain evidence="6">EP-1</strain>
        <tissue evidence="6">Whole</tissue>
    </source>
</reference>
<dbReference type="GO" id="GO:0007031">
    <property type="term" value="P:peroxisome organization"/>
    <property type="evidence" value="ECO:0007669"/>
    <property type="project" value="TreeGrafter"/>
</dbReference>
<evidence type="ECO:0000256" key="4">
    <source>
        <dbReference type="ARBA" id="ARBA00023136"/>
    </source>
</evidence>
<comment type="caution">
    <text evidence="6">The sequence shown here is derived from an EMBL/GenBank/DDBJ whole genome shotgun (WGS) entry which is preliminary data.</text>
</comment>
<dbReference type="AlphaFoldDB" id="A0AAN8X151"/>
<keyword evidence="6" id="KW-0067">ATP-binding</keyword>